<evidence type="ECO:0000313" key="11">
    <source>
        <dbReference type="EMBL" id="CAD9234070.1"/>
    </source>
</evidence>
<keyword evidence="4" id="KW-0808">Transferase</keyword>
<dbReference type="FunFam" id="1.10.510.10:FF:000210">
    <property type="entry name" value="Non-specific serine/threonine protein kinase"/>
    <property type="match status" value="1"/>
</dbReference>
<evidence type="ECO:0000256" key="2">
    <source>
        <dbReference type="ARBA" id="ARBA00022527"/>
    </source>
</evidence>
<dbReference type="SMART" id="SM00220">
    <property type="entry name" value="S_TKc"/>
    <property type="match status" value="1"/>
</dbReference>
<evidence type="ECO:0000259" key="10">
    <source>
        <dbReference type="PROSITE" id="PS50011"/>
    </source>
</evidence>
<dbReference type="PROSITE" id="PS00108">
    <property type="entry name" value="PROTEIN_KINASE_ST"/>
    <property type="match status" value="1"/>
</dbReference>
<protein>
    <recommendedName>
        <fullName evidence="10">Protein kinase domain-containing protein</fullName>
    </recommendedName>
</protein>
<evidence type="ECO:0000256" key="4">
    <source>
        <dbReference type="ARBA" id="ARBA00022679"/>
    </source>
</evidence>
<keyword evidence="7 8" id="KW-0067">ATP-binding</keyword>
<dbReference type="InterPro" id="IPR017441">
    <property type="entry name" value="Protein_kinase_ATP_BS"/>
</dbReference>
<evidence type="ECO:0000256" key="5">
    <source>
        <dbReference type="ARBA" id="ARBA00022741"/>
    </source>
</evidence>
<evidence type="ECO:0000256" key="8">
    <source>
        <dbReference type="PROSITE-ProRule" id="PRU10141"/>
    </source>
</evidence>
<keyword evidence="6" id="KW-0418">Kinase</keyword>
<dbReference type="InterPro" id="IPR001849">
    <property type="entry name" value="PH_domain"/>
</dbReference>
<dbReference type="Pfam" id="PF00069">
    <property type="entry name" value="Pkinase"/>
    <property type="match status" value="1"/>
</dbReference>
<reference evidence="11" key="1">
    <citation type="submission" date="2021-01" db="EMBL/GenBank/DDBJ databases">
        <authorList>
            <person name="Corre E."/>
            <person name="Pelletier E."/>
            <person name="Niang G."/>
            <person name="Scheremetjew M."/>
            <person name="Finn R."/>
            <person name="Kale V."/>
            <person name="Holt S."/>
            <person name="Cochrane G."/>
            <person name="Meng A."/>
            <person name="Brown T."/>
            <person name="Cohen L."/>
        </authorList>
    </citation>
    <scope>NUCLEOTIDE SEQUENCE</scope>
    <source>
        <strain evidence="11">SAG 36.94</strain>
    </source>
</reference>
<feature type="region of interest" description="Disordered" evidence="9">
    <location>
        <begin position="1"/>
        <end position="22"/>
    </location>
</feature>
<evidence type="ECO:0000256" key="9">
    <source>
        <dbReference type="SAM" id="MobiDB-lite"/>
    </source>
</evidence>
<proteinExistence type="inferred from homology"/>
<organism evidence="11">
    <name type="scientific">Compsopogon caeruleus</name>
    <dbReference type="NCBI Taxonomy" id="31354"/>
    <lineage>
        <taxon>Eukaryota</taxon>
        <taxon>Rhodophyta</taxon>
        <taxon>Compsopogonophyceae</taxon>
        <taxon>Compsopogonales</taxon>
        <taxon>Compsopogonaceae</taxon>
        <taxon>Compsopogon</taxon>
    </lineage>
</organism>
<accession>A0A7S1TE65</accession>
<dbReference type="Gene3D" id="1.10.510.10">
    <property type="entry name" value="Transferase(Phosphotransferase) domain 1"/>
    <property type="match status" value="1"/>
</dbReference>
<evidence type="ECO:0000256" key="3">
    <source>
        <dbReference type="ARBA" id="ARBA00022553"/>
    </source>
</evidence>
<dbReference type="InterPro" id="IPR000719">
    <property type="entry name" value="Prot_kinase_dom"/>
</dbReference>
<dbReference type="InterPro" id="IPR011009">
    <property type="entry name" value="Kinase-like_dom_sf"/>
</dbReference>
<keyword evidence="5 8" id="KW-0547">Nucleotide-binding</keyword>
<keyword evidence="3" id="KW-0597">Phosphoprotein</keyword>
<dbReference type="PROSITE" id="PS50011">
    <property type="entry name" value="PROTEIN_KINASE_DOM"/>
    <property type="match status" value="1"/>
</dbReference>
<dbReference type="GO" id="GO:0005524">
    <property type="term" value="F:ATP binding"/>
    <property type="evidence" value="ECO:0007669"/>
    <property type="project" value="UniProtKB-UniRule"/>
</dbReference>
<dbReference type="InterPro" id="IPR008271">
    <property type="entry name" value="Ser/Thr_kinase_AS"/>
</dbReference>
<dbReference type="GO" id="GO:0004674">
    <property type="term" value="F:protein serine/threonine kinase activity"/>
    <property type="evidence" value="ECO:0007669"/>
    <property type="project" value="UniProtKB-KW"/>
</dbReference>
<name>A0A7S1TE65_9RHOD</name>
<feature type="compositionally biased region" description="Basic and acidic residues" evidence="9">
    <location>
        <begin position="1"/>
        <end position="20"/>
    </location>
</feature>
<feature type="domain" description="Protein kinase" evidence="10">
    <location>
        <begin position="180"/>
        <end position="440"/>
    </location>
</feature>
<dbReference type="PANTHER" id="PTHR24351">
    <property type="entry name" value="RIBOSOMAL PROTEIN S6 KINASE"/>
    <property type="match status" value="1"/>
</dbReference>
<dbReference type="Gene3D" id="3.30.200.20">
    <property type="entry name" value="Phosphorylase Kinase, domain 1"/>
    <property type="match status" value="1"/>
</dbReference>
<dbReference type="CDD" id="cd05123">
    <property type="entry name" value="STKc_AGC"/>
    <property type="match status" value="1"/>
</dbReference>
<evidence type="ECO:0000256" key="1">
    <source>
        <dbReference type="ARBA" id="ARBA00006935"/>
    </source>
</evidence>
<comment type="similarity">
    <text evidence="1">Belongs to the protein kinase superfamily. AGC Ser/Thr protein kinase family. RAC subfamily.</text>
</comment>
<feature type="binding site" evidence="8">
    <location>
        <position position="209"/>
    </location>
    <ligand>
        <name>ATP</name>
        <dbReference type="ChEBI" id="CHEBI:30616"/>
    </ligand>
</feature>
<dbReference type="PROSITE" id="PS00107">
    <property type="entry name" value="PROTEIN_KINASE_ATP"/>
    <property type="match status" value="1"/>
</dbReference>
<dbReference type="InterPro" id="IPR045270">
    <property type="entry name" value="STKc_AGC"/>
</dbReference>
<evidence type="ECO:0000256" key="6">
    <source>
        <dbReference type="ARBA" id="ARBA00022777"/>
    </source>
</evidence>
<dbReference type="SMART" id="SM00233">
    <property type="entry name" value="PH"/>
    <property type="match status" value="1"/>
</dbReference>
<dbReference type="SUPFAM" id="SSF56112">
    <property type="entry name" value="Protein kinase-like (PK-like)"/>
    <property type="match status" value="1"/>
</dbReference>
<evidence type="ECO:0000256" key="7">
    <source>
        <dbReference type="ARBA" id="ARBA00022840"/>
    </source>
</evidence>
<sequence>MTSIRRSLEMHRGPQLERASRLNARKSMSLGSRVRKSMILDRPASDAGSQPIIAQGGPDPLALVRRTPASLRSILHIKAGIGVLNLGWDRYWGELRGNLVALFDAEAQHWTGSDSEPSMNYIFSVLGCIVARKKGNIIKIRRTDSPVPVFVRFATEAECERWFLVLAKLSAQRTVTIADFEFVAPVGKGASGKVFLVKDRKTGSKYALKIIEKRKVFEHKSAFRHAVDERAALELVRDHPFFIQLRFAFQSKTSFFLVTDFYEGGDLFQYLKSNGCLHERESRQLMAELVLALEYLHAKNVVYRDLKPENILLDEGHIRIADFGLCKKLTKAKFNGLTSTICGTFTYAAPEMLAVKHYGLSVDLWTLGIFVYHVLRGKTPFEAKDLEQVIHNMNNNPIQFPPGLSKHCTALIKGLLEWRPENRLGCGPGGISELKSHPFFEGMDFEAVYKRKPNRDLLFESQTNAKGTTGELRNFDMTEWRDVSFDKEGEEMETADITLWPPVKAAEVPSEDFYLAGYLMGSA</sequence>
<gene>
    <name evidence="11" type="ORF">CCAE0312_LOCUS6158</name>
</gene>
<dbReference type="EMBL" id="HBGH01011087">
    <property type="protein sequence ID" value="CAD9234070.1"/>
    <property type="molecule type" value="Transcribed_RNA"/>
</dbReference>
<dbReference type="AlphaFoldDB" id="A0A7S1TE65"/>
<keyword evidence="2" id="KW-0723">Serine/threonine-protein kinase</keyword>